<dbReference type="PANTHER" id="PTHR34188:SF5">
    <property type="entry name" value="OS05G0131900 PROTEIN"/>
    <property type="match status" value="1"/>
</dbReference>
<keyword evidence="4" id="KW-1185">Reference proteome</keyword>
<evidence type="ECO:0000313" key="3">
    <source>
        <dbReference type="EMBL" id="PWA65909.1"/>
    </source>
</evidence>
<keyword evidence="2" id="KW-0812">Transmembrane</keyword>
<sequence>MEHEVCVDLESVTGAISGNQEGILDHGLNENQPKPVLTKLSDHILSLDGHLVKNEGSQEMDGKEKRKKSLSAKKPPKPPRPHRGFSLDAADEKFIKELAQLAMIKRARIERMKALMQKKATKASSSSTNGSLFAMMFTIICFIVILFQVTLSYAGVSCQISCGTFTGSPPTLEPNESGFIFIQEDLNPSAHDSV</sequence>
<feature type="transmembrane region" description="Helical" evidence="2">
    <location>
        <begin position="132"/>
        <end position="156"/>
    </location>
</feature>
<dbReference type="AlphaFoldDB" id="A0A2U1MXF3"/>
<comment type="caution">
    <text evidence="3">The sequence shown here is derived from an EMBL/GenBank/DDBJ whole genome shotgun (WGS) entry which is preliminary data.</text>
</comment>
<reference evidence="3 4" key="1">
    <citation type="journal article" date="2018" name="Mol. Plant">
        <title>The genome of Artemisia annua provides insight into the evolution of Asteraceae family and artemisinin biosynthesis.</title>
        <authorList>
            <person name="Shen Q."/>
            <person name="Zhang L."/>
            <person name="Liao Z."/>
            <person name="Wang S."/>
            <person name="Yan T."/>
            <person name="Shi P."/>
            <person name="Liu M."/>
            <person name="Fu X."/>
            <person name="Pan Q."/>
            <person name="Wang Y."/>
            <person name="Lv Z."/>
            <person name="Lu X."/>
            <person name="Zhang F."/>
            <person name="Jiang W."/>
            <person name="Ma Y."/>
            <person name="Chen M."/>
            <person name="Hao X."/>
            <person name="Li L."/>
            <person name="Tang Y."/>
            <person name="Lv G."/>
            <person name="Zhou Y."/>
            <person name="Sun X."/>
            <person name="Brodelius P.E."/>
            <person name="Rose J.K.C."/>
            <person name="Tang K."/>
        </authorList>
    </citation>
    <scope>NUCLEOTIDE SEQUENCE [LARGE SCALE GENOMIC DNA]</scope>
    <source>
        <strain evidence="4">cv. Huhao1</strain>
        <tissue evidence="3">Leaf</tissue>
    </source>
</reference>
<proteinExistence type="predicted"/>
<gene>
    <name evidence="3" type="ORF">CTI12_AA327990</name>
</gene>
<dbReference type="OrthoDB" id="909678at2759"/>
<organism evidence="3 4">
    <name type="scientific">Artemisia annua</name>
    <name type="common">Sweet wormwood</name>
    <dbReference type="NCBI Taxonomy" id="35608"/>
    <lineage>
        <taxon>Eukaryota</taxon>
        <taxon>Viridiplantae</taxon>
        <taxon>Streptophyta</taxon>
        <taxon>Embryophyta</taxon>
        <taxon>Tracheophyta</taxon>
        <taxon>Spermatophyta</taxon>
        <taxon>Magnoliopsida</taxon>
        <taxon>eudicotyledons</taxon>
        <taxon>Gunneridae</taxon>
        <taxon>Pentapetalae</taxon>
        <taxon>asterids</taxon>
        <taxon>campanulids</taxon>
        <taxon>Asterales</taxon>
        <taxon>Asteraceae</taxon>
        <taxon>Asteroideae</taxon>
        <taxon>Anthemideae</taxon>
        <taxon>Artemisiinae</taxon>
        <taxon>Artemisia</taxon>
    </lineage>
</organism>
<dbReference type="EMBL" id="PKPP01004135">
    <property type="protein sequence ID" value="PWA65909.1"/>
    <property type="molecule type" value="Genomic_DNA"/>
</dbReference>
<feature type="region of interest" description="Disordered" evidence="1">
    <location>
        <begin position="51"/>
        <end position="86"/>
    </location>
</feature>
<evidence type="ECO:0000313" key="4">
    <source>
        <dbReference type="Proteomes" id="UP000245207"/>
    </source>
</evidence>
<name>A0A2U1MXF3_ARTAN</name>
<evidence type="ECO:0008006" key="5">
    <source>
        <dbReference type="Google" id="ProtNLM"/>
    </source>
</evidence>
<accession>A0A2U1MXF3</accession>
<dbReference type="Proteomes" id="UP000245207">
    <property type="component" value="Unassembled WGS sequence"/>
</dbReference>
<feature type="compositionally biased region" description="Basic residues" evidence="1">
    <location>
        <begin position="65"/>
        <end position="83"/>
    </location>
</feature>
<dbReference type="PANTHER" id="PTHR34188">
    <property type="entry name" value="OS01G0299500 PROTEIN"/>
    <property type="match status" value="1"/>
</dbReference>
<dbReference type="STRING" id="35608.A0A2U1MXF3"/>
<protein>
    <recommendedName>
        <fullName evidence="5">Transmembrane protein</fullName>
    </recommendedName>
</protein>
<keyword evidence="2" id="KW-0472">Membrane</keyword>
<evidence type="ECO:0000256" key="2">
    <source>
        <dbReference type="SAM" id="Phobius"/>
    </source>
</evidence>
<keyword evidence="2" id="KW-1133">Transmembrane helix</keyword>
<evidence type="ECO:0000256" key="1">
    <source>
        <dbReference type="SAM" id="MobiDB-lite"/>
    </source>
</evidence>